<evidence type="ECO:0000256" key="1">
    <source>
        <dbReference type="ARBA" id="ARBA00005310"/>
    </source>
</evidence>
<gene>
    <name evidence="3" type="ORF">GHT06_007522</name>
</gene>
<organism evidence="3 4">
    <name type="scientific">Daphnia sinensis</name>
    <dbReference type="NCBI Taxonomy" id="1820382"/>
    <lineage>
        <taxon>Eukaryota</taxon>
        <taxon>Metazoa</taxon>
        <taxon>Ecdysozoa</taxon>
        <taxon>Arthropoda</taxon>
        <taxon>Crustacea</taxon>
        <taxon>Branchiopoda</taxon>
        <taxon>Diplostraca</taxon>
        <taxon>Cladocera</taxon>
        <taxon>Anomopoda</taxon>
        <taxon>Daphniidae</taxon>
        <taxon>Daphnia</taxon>
        <taxon>Daphnia similis group</taxon>
    </lineage>
</organism>
<reference evidence="3" key="1">
    <citation type="submission" date="2022-05" db="EMBL/GenBank/DDBJ databases">
        <title>A multi-omics perspective on studying reproductive biology in Daphnia sinensis.</title>
        <authorList>
            <person name="Jia J."/>
        </authorList>
    </citation>
    <scope>NUCLEOTIDE SEQUENCE</scope>
    <source>
        <strain evidence="3">WSL</strain>
    </source>
</reference>
<comment type="similarity">
    <text evidence="1">Belongs to the sulfatase-modifying factor family.</text>
</comment>
<dbReference type="PANTHER" id="PTHR23150:SF19">
    <property type="entry name" value="FORMYLGLYCINE-GENERATING ENZYME"/>
    <property type="match status" value="1"/>
</dbReference>
<dbReference type="InterPro" id="IPR051043">
    <property type="entry name" value="Sulfatase_Mod_Factor_Kinase"/>
</dbReference>
<sequence length="239" mass="27347">MGSDGEEAYDDEKPVHAVTLSDYWLCEVPVTQELWAFVMQDTDIADPSYFKGADRPVEQVSWDDIVHQFLPKLNAMTETEGLRSEGMEYRLPTEAQWEYAARGGKYWQDYPFKYSGGDKLNEVAWYDENSYNETKPVGLKTPNLLGLYDMSGNVWEWCSDRRKDYEQNYEDVIRDSVKDPLTGALVNPTGVVEGTIRVLRGGSFFDDTRLCRPTIRNNGTPSNRFYGIGFRLALVFPSV</sequence>
<accession>A0AAD5PNP7</accession>
<dbReference type="Pfam" id="PF03781">
    <property type="entry name" value="FGE-sulfatase"/>
    <property type="match status" value="1"/>
</dbReference>
<dbReference type="PANTHER" id="PTHR23150">
    <property type="entry name" value="SULFATASE MODIFYING FACTOR 1, 2"/>
    <property type="match status" value="1"/>
</dbReference>
<dbReference type="InterPro" id="IPR042095">
    <property type="entry name" value="SUMF_sf"/>
</dbReference>
<dbReference type="EMBL" id="WJBH02000265">
    <property type="protein sequence ID" value="KAI9549810.1"/>
    <property type="molecule type" value="Genomic_DNA"/>
</dbReference>
<evidence type="ECO:0000313" key="4">
    <source>
        <dbReference type="Proteomes" id="UP000820818"/>
    </source>
</evidence>
<dbReference type="SUPFAM" id="SSF56436">
    <property type="entry name" value="C-type lectin-like"/>
    <property type="match status" value="1"/>
</dbReference>
<protein>
    <submittedName>
        <fullName evidence="3">Sulfatase-modifying factor 1</fullName>
    </submittedName>
</protein>
<proteinExistence type="inferred from homology"/>
<dbReference type="Proteomes" id="UP000820818">
    <property type="component" value="Unassembled WGS sequence"/>
</dbReference>
<dbReference type="GO" id="GO:0120147">
    <property type="term" value="F:formylglycine-generating oxidase activity"/>
    <property type="evidence" value="ECO:0007669"/>
    <property type="project" value="TreeGrafter"/>
</dbReference>
<dbReference type="Gene3D" id="3.90.1580.10">
    <property type="entry name" value="paralog of FGE (formylglycine-generating enzyme)"/>
    <property type="match status" value="1"/>
</dbReference>
<feature type="domain" description="Sulfatase-modifying factor enzyme-like" evidence="2">
    <location>
        <begin position="1"/>
        <end position="233"/>
    </location>
</feature>
<evidence type="ECO:0000259" key="2">
    <source>
        <dbReference type="Pfam" id="PF03781"/>
    </source>
</evidence>
<dbReference type="AlphaFoldDB" id="A0AAD5PNP7"/>
<name>A0AAD5PNP7_9CRUS</name>
<evidence type="ECO:0000313" key="3">
    <source>
        <dbReference type="EMBL" id="KAI9549810.1"/>
    </source>
</evidence>
<dbReference type="InterPro" id="IPR016187">
    <property type="entry name" value="CTDL_fold"/>
</dbReference>
<keyword evidence="4" id="KW-1185">Reference proteome</keyword>
<comment type="caution">
    <text evidence="3">The sequence shown here is derived from an EMBL/GenBank/DDBJ whole genome shotgun (WGS) entry which is preliminary data.</text>
</comment>
<dbReference type="InterPro" id="IPR005532">
    <property type="entry name" value="SUMF_dom"/>
</dbReference>